<dbReference type="RefSeq" id="WP_124955273.1">
    <property type="nucleotide sequence ID" value="NZ_RRCH01000024.1"/>
</dbReference>
<keyword evidence="3" id="KW-1185">Reference proteome</keyword>
<keyword evidence="1" id="KW-0472">Membrane</keyword>
<protein>
    <submittedName>
        <fullName evidence="2">Uncharacterized protein</fullName>
    </submittedName>
</protein>
<gene>
    <name evidence="2" type="ORF">EIK79_11550</name>
</gene>
<evidence type="ECO:0000313" key="3">
    <source>
        <dbReference type="Proteomes" id="UP000282322"/>
    </source>
</evidence>
<dbReference type="EMBL" id="RRCH01000024">
    <property type="protein sequence ID" value="RRJ29976.1"/>
    <property type="molecule type" value="Genomic_DNA"/>
</dbReference>
<name>A0A3P3R981_9EURY</name>
<keyword evidence="1" id="KW-0812">Transmembrane</keyword>
<organism evidence="2 3">
    <name type="scientific">Halocatena pleomorpha</name>
    <dbReference type="NCBI Taxonomy" id="1785090"/>
    <lineage>
        <taxon>Archaea</taxon>
        <taxon>Methanobacteriati</taxon>
        <taxon>Methanobacteriota</taxon>
        <taxon>Stenosarchaea group</taxon>
        <taxon>Halobacteria</taxon>
        <taxon>Halobacteriales</taxon>
        <taxon>Natronomonadaceae</taxon>
        <taxon>Halocatena</taxon>
    </lineage>
</organism>
<feature type="transmembrane region" description="Helical" evidence="1">
    <location>
        <begin position="41"/>
        <end position="63"/>
    </location>
</feature>
<evidence type="ECO:0000256" key="1">
    <source>
        <dbReference type="SAM" id="Phobius"/>
    </source>
</evidence>
<reference evidence="2 3" key="1">
    <citation type="submission" date="2018-11" db="EMBL/GenBank/DDBJ databases">
        <title>Taxonoimc description of Halomarina strain SPP-AMP-1.</title>
        <authorList>
            <person name="Pal Y."/>
            <person name="Srinivasana K."/>
            <person name="Verma A."/>
            <person name="Kumar P."/>
        </authorList>
    </citation>
    <scope>NUCLEOTIDE SEQUENCE [LARGE SCALE GENOMIC DNA]</scope>
    <source>
        <strain evidence="2 3">SPP-AMP-1</strain>
    </source>
</reference>
<evidence type="ECO:0000313" key="2">
    <source>
        <dbReference type="EMBL" id="RRJ29976.1"/>
    </source>
</evidence>
<accession>A0A3P3R981</accession>
<dbReference type="Proteomes" id="UP000282322">
    <property type="component" value="Unassembled WGS sequence"/>
</dbReference>
<dbReference type="AlphaFoldDB" id="A0A3P3R981"/>
<comment type="caution">
    <text evidence="2">The sequence shown here is derived from an EMBL/GenBank/DDBJ whole genome shotgun (WGS) entry which is preliminary data.</text>
</comment>
<keyword evidence="1" id="KW-1133">Transmembrane helix</keyword>
<sequence>MGVLLGMLGIVCLPAFGGYLLSFVSVFISMPPALGTQLSIAVVRISSLLMMICLAVGVSILAYRKAVHRFDRYTLS</sequence>
<proteinExistence type="predicted"/>